<feature type="binding site" evidence="7">
    <location>
        <position position="64"/>
    </location>
    <ligand>
        <name>tRNA</name>
        <dbReference type="ChEBI" id="CHEBI:17843"/>
    </ligand>
</feature>
<dbReference type="HAMAP" id="MF_00083">
    <property type="entry name" value="Pept_tRNA_hydro_bact"/>
    <property type="match status" value="1"/>
</dbReference>
<protein>
    <recommendedName>
        <fullName evidence="6 7">Peptidyl-tRNA hydrolase</fullName>
        <shortName evidence="7">Pth</shortName>
        <ecNumber evidence="1 7">3.1.1.29</ecNumber>
    </recommendedName>
</protein>
<reference evidence="10 11" key="1">
    <citation type="journal article" date="2011" name="Stand. Genomic Sci.">
        <title>Complete genome sequence of the acetate-degrading sulfate reducer Desulfobacca acetoxidans type strain (ASRB2).</title>
        <authorList>
            <person name="Goker M."/>
            <person name="Teshima H."/>
            <person name="Lapidus A."/>
            <person name="Nolan M."/>
            <person name="Lucas S."/>
            <person name="Hammon N."/>
            <person name="Deshpande S."/>
            <person name="Cheng J.F."/>
            <person name="Tapia R."/>
            <person name="Han C."/>
            <person name="Goodwin L."/>
            <person name="Pitluck S."/>
            <person name="Huntemann M."/>
            <person name="Liolios K."/>
            <person name="Ivanova N."/>
            <person name="Pagani I."/>
            <person name="Mavromatis K."/>
            <person name="Ovchinikova G."/>
            <person name="Pati A."/>
            <person name="Chen A."/>
            <person name="Palaniappan K."/>
            <person name="Land M."/>
            <person name="Hauser L."/>
            <person name="Brambilla E.M."/>
            <person name="Rohde M."/>
            <person name="Spring S."/>
            <person name="Detter J.C."/>
            <person name="Woyke T."/>
            <person name="Bristow J."/>
            <person name="Eisen J.A."/>
            <person name="Markowitz V."/>
            <person name="Hugenholtz P."/>
            <person name="Kyrpides N.C."/>
            <person name="Klenk H.P."/>
        </authorList>
    </citation>
    <scope>NUCLEOTIDE SEQUENCE [LARGE SCALE GENOMIC DNA]</scope>
    <source>
        <strain evidence="11">ATCC 700848 / DSM 11109 / ASRB2</strain>
    </source>
</reference>
<comment type="subcellular location">
    <subcellularLocation>
        <location evidence="7">Cytoplasm</location>
    </subcellularLocation>
</comment>
<accession>F2NCK5</accession>
<comment type="subunit">
    <text evidence="7">Monomer.</text>
</comment>
<dbReference type="GO" id="GO:0000049">
    <property type="term" value="F:tRNA binding"/>
    <property type="evidence" value="ECO:0007669"/>
    <property type="project" value="UniProtKB-UniRule"/>
</dbReference>
<keyword evidence="7" id="KW-0963">Cytoplasm</keyword>
<dbReference type="PROSITE" id="PS01195">
    <property type="entry name" value="PEPT_TRNA_HYDROL_1"/>
    <property type="match status" value="1"/>
</dbReference>
<dbReference type="PANTHER" id="PTHR17224">
    <property type="entry name" value="PEPTIDYL-TRNA HYDROLASE"/>
    <property type="match status" value="1"/>
</dbReference>
<comment type="function">
    <text evidence="7">Catalyzes the release of premature peptidyl moieties from peptidyl-tRNA molecules trapped in stalled 50S ribosomal subunits, and thus maintains levels of free tRNAs and 50S ribosomes.</text>
</comment>
<evidence type="ECO:0000256" key="6">
    <source>
        <dbReference type="ARBA" id="ARBA00050038"/>
    </source>
</evidence>
<evidence type="ECO:0000256" key="8">
    <source>
        <dbReference type="RuleBase" id="RU000673"/>
    </source>
</evidence>
<comment type="function">
    <text evidence="7">Hydrolyzes ribosome-free peptidyl-tRNAs (with 1 or more amino acids incorporated), which drop off the ribosome during protein synthesis, or as a result of ribosome stalling.</text>
</comment>
<dbReference type="Proteomes" id="UP000000483">
    <property type="component" value="Chromosome"/>
</dbReference>
<evidence type="ECO:0000256" key="3">
    <source>
        <dbReference type="ARBA" id="ARBA00022801"/>
    </source>
</evidence>
<evidence type="ECO:0000256" key="2">
    <source>
        <dbReference type="ARBA" id="ARBA00022555"/>
    </source>
</evidence>
<evidence type="ECO:0000313" key="11">
    <source>
        <dbReference type="Proteomes" id="UP000000483"/>
    </source>
</evidence>
<dbReference type="AlphaFoldDB" id="F2NCK5"/>
<keyword evidence="3 7" id="KW-0378">Hydrolase</keyword>
<comment type="similarity">
    <text evidence="5 7 9">Belongs to the PTH family.</text>
</comment>
<evidence type="ECO:0000256" key="5">
    <source>
        <dbReference type="ARBA" id="ARBA00038063"/>
    </source>
</evidence>
<sequence>MQLFIGLGNPGFRYKRTRHNVGFQIIDVLSQRWGISLNRHTCSAQWGRGGWAGQEVVLAQPETYMNLSGRAVFRLLAFFQLSAADLLIIHDDLDLPLGRLKFVLRGGAGGHRGVASIINTIHTTEFLRLKVGIGRPQYGETVENYVLSPCYPAEIDTYASMIDRTADALEAVLKVGLNQAMSLFHGWMPPAENRSATSS</sequence>
<dbReference type="InterPro" id="IPR018171">
    <property type="entry name" value="Pept_tRNA_hydro_CS"/>
</dbReference>
<evidence type="ECO:0000256" key="9">
    <source>
        <dbReference type="RuleBase" id="RU004320"/>
    </source>
</evidence>
<keyword evidence="2 7" id="KW-0820">tRNA-binding</keyword>
<keyword evidence="11" id="KW-1185">Reference proteome</keyword>
<dbReference type="Gene3D" id="3.40.50.1470">
    <property type="entry name" value="Peptidyl-tRNA hydrolase"/>
    <property type="match status" value="1"/>
</dbReference>
<dbReference type="GO" id="GO:0006515">
    <property type="term" value="P:protein quality control for misfolded or incompletely synthesized proteins"/>
    <property type="evidence" value="ECO:0007669"/>
    <property type="project" value="UniProtKB-UniRule"/>
</dbReference>
<dbReference type="EC" id="3.1.1.29" evidence="1 7"/>
<dbReference type="NCBIfam" id="TIGR00447">
    <property type="entry name" value="pth"/>
    <property type="match status" value="1"/>
</dbReference>
<dbReference type="KEGG" id="dao:Desac_1282"/>
<name>F2NCK5_DESAR</name>
<feature type="site" description="Stabilizes the basic form of H active site to accept a proton" evidence="7">
    <location>
        <position position="91"/>
    </location>
</feature>
<feature type="site" description="Discriminates between blocked and unblocked aminoacyl-tRNA" evidence="7">
    <location>
        <position position="9"/>
    </location>
</feature>
<dbReference type="GO" id="GO:0004045">
    <property type="term" value="F:peptidyl-tRNA hydrolase activity"/>
    <property type="evidence" value="ECO:0007669"/>
    <property type="project" value="UniProtKB-UniRule"/>
</dbReference>
<dbReference type="GO" id="GO:0005737">
    <property type="term" value="C:cytoplasm"/>
    <property type="evidence" value="ECO:0007669"/>
    <property type="project" value="UniProtKB-SubCell"/>
</dbReference>
<feature type="binding site" evidence="7">
    <location>
        <position position="66"/>
    </location>
    <ligand>
        <name>tRNA</name>
        <dbReference type="ChEBI" id="CHEBI:17843"/>
    </ligand>
</feature>
<feature type="active site" description="Proton acceptor" evidence="7">
    <location>
        <position position="19"/>
    </location>
</feature>
<dbReference type="SUPFAM" id="SSF53178">
    <property type="entry name" value="Peptidyl-tRNA hydrolase-like"/>
    <property type="match status" value="1"/>
</dbReference>
<organism evidence="10 11">
    <name type="scientific">Desulfobacca acetoxidans (strain ATCC 700848 / DSM 11109 / ASRB2)</name>
    <dbReference type="NCBI Taxonomy" id="880072"/>
    <lineage>
        <taxon>Bacteria</taxon>
        <taxon>Pseudomonadati</taxon>
        <taxon>Thermodesulfobacteriota</taxon>
        <taxon>Desulfobaccia</taxon>
        <taxon>Desulfobaccales</taxon>
        <taxon>Desulfobaccaceae</taxon>
        <taxon>Desulfobacca</taxon>
    </lineage>
</organism>
<evidence type="ECO:0000313" key="10">
    <source>
        <dbReference type="EMBL" id="AEB09139.1"/>
    </source>
</evidence>
<proteinExistence type="inferred from homology"/>
<dbReference type="STRING" id="880072.Desac_1282"/>
<dbReference type="HOGENOM" id="CLU_062456_4_1_7"/>
<comment type="catalytic activity">
    <reaction evidence="7 8">
        <text>an N-acyl-L-alpha-aminoacyl-tRNA + H2O = an N-acyl-L-amino acid + a tRNA + H(+)</text>
        <dbReference type="Rhea" id="RHEA:54448"/>
        <dbReference type="Rhea" id="RHEA-COMP:10123"/>
        <dbReference type="Rhea" id="RHEA-COMP:13883"/>
        <dbReference type="ChEBI" id="CHEBI:15377"/>
        <dbReference type="ChEBI" id="CHEBI:15378"/>
        <dbReference type="ChEBI" id="CHEBI:59874"/>
        <dbReference type="ChEBI" id="CHEBI:78442"/>
        <dbReference type="ChEBI" id="CHEBI:138191"/>
        <dbReference type="EC" id="3.1.1.29"/>
    </reaction>
</comment>
<reference evidence="11" key="2">
    <citation type="submission" date="2011-03" db="EMBL/GenBank/DDBJ databases">
        <title>The complete genome of Desulfobacca acetoxidans DSM 11109.</title>
        <authorList>
            <consortium name="US DOE Joint Genome Institute (JGI-PGF)"/>
            <person name="Lucas S."/>
            <person name="Copeland A."/>
            <person name="Lapidus A."/>
            <person name="Bruce D."/>
            <person name="Goodwin L."/>
            <person name="Pitluck S."/>
            <person name="Peters L."/>
            <person name="Kyrpides N."/>
            <person name="Mavromatis K."/>
            <person name="Ivanova N."/>
            <person name="Ovchinnikova G."/>
            <person name="Teshima H."/>
            <person name="Detter J.C."/>
            <person name="Han C."/>
            <person name="Land M."/>
            <person name="Hauser L."/>
            <person name="Markowitz V."/>
            <person name="Cheng J.-F."/>
            <person name="Hugenholtz P."/>
            <person name="Woyke T."/>
            <person name="Wu D."/>
            <person name="Spring S."/>
            <person name="Schueler E."/>
            <person name="Brambilla E."/>
            <person name="Klenk H.-P."/>
            <person name="Eisen J.A."/>
        </authorList>
    </citation>
    <scope>NUCLEOTIDE SEQUENCE [LARGE SCALE GENOMIC DNA]</scope>
    <source>
        <strain evidence="11">ATCC 700848 / DSM 11109 / ASRB2</strain>
    </source>
</reference>
<evidence type="ECO:0000256" key="4">
    <source>
        <dbReference type="ARBA" id="ARBA00022884"/>
    </source>
</evidence>
<dbReference type="Pfam" id="PF01195">
    <property type="entry name" value="Pept_tRNA_hydro"/>
    <property type="match status" value="1"/>
</dbReference>
<evidence type="ECO:0000256" key="1">
    <source>
        <dbReference type="ARBA" id="ARBA00013260"/>
    </source>
</evidence>
<dbReference type="eggNOG" id="COG0193">
    <property type="taxonomic scope" value="Bacteria"/>
</dbReference>
<dbReference type="GO" id="GO:0072344">
    <property type="term" value="P:rescue of stalled ribosome"/>
    <property type="evidence" value="ECO:0007669"/>
    <property type="project" value="UniProtKB-UniRule"/>
</dbReference>
<dbReference type="InterPro" id="IPR036416">
    <property type="entry name" value="Pept_tRNA_hydro_sf"/>
</dbReference>
<dbReference type="EMBL" id="CP002629">
    <property type="protein sequence ID" value="AEB09139.1"/>
    <property type="molecule type" value="Genomic_DNA"/>
</dbReference>
<dbReference type="CDD" id="cd00462">
    <property type="entry name" value="PTH"/>
    <property type="match status" value="1"/>
</dbReference>
<dbReference type="PANTHER" id="PTHR17224:SF1">
    <property type="entry name" value="PEPTIDYL-TRNA HYDROLASE"/>
    <property type="match status" value="1"/>
</dbReference>
<feature type="binding site" evidence="7">
    <location>
        <position position="14"/>
    </location>
    <ligand>
        <name>tRNA</name>
        <dbReference type="ChEBI" id="CHEBI:17843"/>
    </ligand>
</feature>
<dbReference type="RefSeq" id="WP_013706251.1">
    <property type="nucleotide sequence ID" value="NC_015388.1"/>
</dbReference>
<dbReference type="InterPro" id="IPR001328">
    <property type="entry name" value="Pept_tRNA_hydro"/>
</dbReference>
<comment type="caution">
    <text evidence="7">Lacks conserved residue(s) required for the propagation of feature annotation.</text>
</comment>
<evidence type="ECO:0000256" key="7">
    <source>
        <dbReference type="HAMAP-Rule" id="MF_00083"/>
    </source>
</evidence>
<dbReference type="FunFam" id="3.40.50.1470:FF:000001">
    <property type="entry name" value="Peptidyl-tRNA hydrolase"/>
    <property type="match status" value="1"/>
</dbReference>
<keyword evidence="4 7" id="KW-0694">RNA-binding</keyword>
<gene>
    <name evidence="7" type="primary">pth</name>
    <name evidence="10" type="ordered locus">Desac_1282</name>
</gene>